<evidence type="ECO:0000259" key="1">
    <source>
        <dbReference type="Pfam" id="PF00656"/>
    </source>
</evidence>
<gene>
    <name evidence="2" type="ORF">NLX89_06920</name>
</gene>
<dbReference type="Gene3D" id="3.40.50.1460">
    <property type="match status" value="1"/>
</dbReference>
<protein>
    <submittedName>
        <fullName evidence="2">Caspase family protein</fullName>
    </submittedName>
</protein>
<organism evidence="2 3">
    <name type="scientific">Providencia huaxiensis</name>
    <dbReference type="NCBI Taxonomy" id="2027290"/>
    <lineage>
        <taxon>Bacteria</taxon>
        <taxon>Pseudomonadati</taxon>
        <taxon>Pseudomonadota</taxon>
        <taxon>Gammaproteobacteria</taxon>
        <taxon>Enterobacterales</taxon>
        <taxon>Morganellaceae</taxon>
        <taxon>Providencia</taxon>
    </lineage>
</organism>
<dbReference type="Pfam" id="PF00656">
    <property type="entry name" value="Peptidase_C14"/>
    <property type="match status" value="1"/>
</dbReference>
<accession>A0ABU2IVH8</accession>
<dbReference type="Proteomes" id="UP001252207">
    <property type="component" value="Unassembled WGS sequence"/>
</dbReference>
<dbReference type="RefSeq" id="WP_102137490.1">
    <property type="nucleotide sequence ID" value="NZ_CP031123.2"/>
</dbReference>
<keyword evidence="3" id="KW-1185">Reference proteome</keyword>
<sequence>MTAVIDDSLNSPGTHALIIGVSAYDYLMGSSEGECSEQGSDSGLRQLSAAARSASQFATWLMTKYRRKDFPLRSLRVLLSPATEDEVGVALKDHLRDDSIPTRENVSTAFRNFKQAAARNPNNIAIVYVAGHGVQFTNTGAVLLLKDFAHPEHEEERYKGAVDIRSMHENMTYANVARSQFWFVDICRQRAPDAKEFEELAGVLKFNIPVKTSSSSAATCSPLFLSASSGEQAFAKPGKLTLFCEALMSALEEGHAASSDGERSSPWLVSTSGLQMYLRKTVESLAACHDEKQLIECTGIFSDEVFHECEKAPNVDLTIQIKDGLPGTHYSAKLSQLSRVLYDNHTTWPLRDSIPAGIYKIEVTTLTTNEKDSDNLRLLPPSRIKELPL</sequence>
<evidence type="ECO:0000313" key="3">
    <source>
        <dbReference type="Proteomes" id="UP001252207"/>
    </source>
</evidence>
<dbReference type="InterPro" id="IPR029030">
    <property type="entry name" value="Caspase-like_dom_sf"/>
</dbReference>
<dbReference type="EMBL" id="JANAVW010000001">
    <property type="protein sequence ID" value="MDT0133076.1"/>
    <property type="molecule type" value="Genomic_DNA"/>
</dbReference>
<feature type="domain" description="Peptidase C14 caspase" evidence="1">
    <location>
        <begin position="15"/>
        <end position="255"/>
    </location>
</feature>
<dbReference type="InterPro" id="IPR011600">
    <property type="entry name" value="Pept_C14_caspase"/>
</dbReference>
<comment type="caution">
    <text evidence="2">The sequence shown here is derived from an EMBL/GenBank/DDBJ whole genome shotgun (WGS) entry which is preliminary data.</text>
</comment>
<name>A0ABU2IVH8_9GAMM</name>
<dbReference type="SUPFAM" id="SSF52129">
    <property type="entry name" value="Caspase-like"/>
    <property type="match status" value="1"/>
</dbReference>
<evidence type="ECO:0000313" key="2">
    <source>
        <dbReference type="EMBL" id="MDT0133076.1"/>
    </source>
</evidence>
<proteinExistence type="predicted"/>
<dbReference type="GeneID" id="89489458"/>
<reference evidence="2 3" key="1">
    <citation type="submission" date="2022-06" db="EMBL/GenBank/DDBJ databases">
        <title>Chromosome and plasmid sequencings of Enterobacteriales species co-exiting double carbapenemases.</title>
        <authorList>
            <person name="Fu Y."/>
        </authorList>
    </citation>
    <scope>NUCLEOTIDE SEQUENCE [LARGE SCALE GENOMIC DNA]</scope>
    <source>
        <strain evidence="2 3">21030615019</strain>
    </source>
</reference>